<feature type="domain" description="Histidine kinase" evidence="13">
    <location>
        <begin position="339"/>
        <end position="557"/>
    </location>
</feature>
<evidence type="ECO:0000256" key="12">
    <source>
        <dbReference type="SAM" id="Phobius"/>
    </source>
</evidence>
<keyword evidence="12" id="KW-1133">Transmembrane helix</keyword>
<dbReference type="SMART" id="SM00387">
    <property type="entry name" value="HATPase_c"/>
    <property type="match status" value="1"/>
</dbReference>
<evidence type="ECO:0000256" key="3">
    <source>
        <dbReference type="ARBA" id="ARBA00012438"/>
    </source>
</evidence>
<keyword evidence="11 12" id="KW-0472">Membrane</keyword>
<evidence type="ECO:0000313" key="14">
    <source>
        <dbReference type="EMBL" id="RFZ84378.1"/>
    </source>
</evidence>
<keyword evidence="12" id="KW-0812">Transmembrane</keyword>
<dbReference type="EC" id="2.7.13.3" evidence="3"/>
<keyword evidence="15" id="KW-1185">Reference proteome</keyword>
<dbReference type="GO" id="GO:0000155">
    <property type="term" value="F:phosphorelay sensor kinase activity"/>
    <property type="evidence" value="ECO:0007669"/>
    <property type="project" value="InterPro"/>
</dbReference>
<organism evidence="14 15">
    <name type="scientific">Mucilaginibacter terrenus</name>
    <dbReference type="NCBI Taxonomy" id="2482727"/>
    <lineage>
        <taxon>Bacteria</taxon>
        <taxon>Pseudomonadati</taxon>
        <taxon>Bacteroidota</taxon>
        <taxon>Sphingobacteriia</taxon>
        <taxon>Sphingobacteriales</taxon>
        <taxon>Sphingobacteriaceae</taxon>
        <taxon>Mucilaginibacter</taxon>
    </lineage>
</organism>
<dbReference type="InterPro" id="IPR003594">
    <property type="entry name" value="HATPase_dom"/>
</dbReference>
<dbReference type="InterPro" id="IPR050351">
    <property type="entry name" value="BphY/WalK/GraS-like"/>
</dbReference>
<dbReference type="AlphaFoldDB" id="A0A3E2NTP4"/>
<keyword evidence="8" id="KW-0418">Kinase</keyword>
<keyword evidence="9" id="KW-0067">ATP-binding</keyword>
<dbReference type="SMART" id="SM00388">
    <property type="entry name" value="HisKA"/>
    <property type="match status" value="1"/>
</dbReference>
<dbReference type="PANTHER" id="PTHR45453:SF1">
    <property type="entry name" value="PHOSPHATE REGULON SENSOR PROTEIN PHOR"/>
    <property type="match status" value="1"/>
</dbReference>
<evidence type="ECO:0000259" key="13">
    <source>
        <dbReference type="PROSITE" id="PS50109"/>
    </source>
</evidence>
<dbReference type="GO" id="GO:0005886">
    <property type="term" value="C:plasma membrane"/>
    <property type="evidence" value="ECO:0007669"/>
    <property type="project" value="UniProtKB-SubCell"/>
</dbReference>
<comment type="caution">
    <text evidence="14">The sequence shown here is derived from an EMBL/GenBank/DDBJ whole genome shotgun (WGS) entry which is preliminary data.</text>
</comment>
<accession>A0A3E2NTP4</accession>
<evidence type="ECO:0000256" key="6">
    <source>
        <dbReference type="ARBA" id="ARBA00022679"/>
    </source>
</evidence>
<dbReference type="EMBL" id="QWDE01000001">
    <property type="protein sequence ID" value="RFZ84378.1"/>
    <property type="molecule type" value="Genomic_DNA"/>
</dbReference>
<evidence type="ECO:0000256" key="4">
    <source>
        <dbReference type="ARBA" id="ARBA00022475"/>
    </source>
</evidence>
<keyword evidence="4" id="KW-1003">Cell membrane</keyword>
<protein>
    <recommendedName>
        <fullName evidence="3">histidine kinase</fullName>
        <ecNumber evidence="3">2.7.13.3</ecNumber>
    </recommendedName>
</protein>
<dbReference type="PRINTS" id="PR00344">
    <property type="entry name" value="BCTRLSENSOR"/>
</dbReference>
<name>A0A3E2NTP4_9SPHI</name>
<evidence type="ECO:0000256" key="9">
    <source>
        <dbReference type="ARBA" id="ARBA00022840"/>
    </source>
</evidence>
<reference evidence="14 15" key="1">
    <citation type="submission" date="2018-08" db="EMBL/GenBank/DDBJ databases">
        <title>Mucilaginibacter terrae sp. nov., isolated from manganese diggings.</title>
        <authorList>
            <person name="Huang Y."/>
            <person name="Zhou Z."/>
        </authorList>
    </citation>
    <scope>NUCLEOTIDE SEQUENCE [LARGE SCALE GENOMIC DNA]</scope>
    <source>
        <strain evidence="14 15">ZH6</strain>
    </source>
</reference>
<dbReference type="InterPro" id="IPR005467">
    <property type="entry name" value="His_kinase_dom"/>
</dbReference>
<dbReference type="InterPro" id="IPR036890">
    <property type="entry name" value="HATPase_C_sf"/>
</dbReference>
<dbReference type="InterPro" id="IPR004358">
    <property type="entry name" value="Sig_transdc_His_kin-like_C"/>
</dbReference>
<dbReference type="SUPFAM" id="SSF47384">
    <property type="entry name" value="Homodimeric domain of signal transducing histidine kinase"/>
    <property type="match status" value="1"/>
</dbReference>
<keyword evidence="6" id="KW-0808">Transferase</keyword>
<dbReference type="FunFam" id="3.30.565.10:FF:000023">
    <property type="entry name" value="PAS domain-containing sensor histidine kinase"/>
    <property type="match status" value="1"/>
</dbReference>
<dbReference type="SUPFAM" id="SSF55874">
    <property type="entry name" value="ATPase domain of HSP90 chaperone/DNA topoisomerase II/histidine kinase"/>
    <property type="match status" value="1"/>
</dbReference>
<sequence>MVAIERITFTLSNYKMKKKLTFVLFLTTLLLTGIIALQAYWSFSAYKLNKEKFDGDINVAMLRALDSCKKDYFDSIRVVLVKRLSDPGTKIKLDTIRNQDTIHPLLSISIANKYMSMSQPFQTTLPTFDWYRKKIAHKATVPEVVTEMSFYVPQLLDMINMSLSFEDISSHSRELTAFLKAHSNEPRDSVMVHNKIIQSGTFAMPPNYRKADSIRLYHYYDQELHKMHRYADFSLKFSDKPIPADEFDPHHLKQLRYSETDEFIYKYHGFLFLQHTTKEQLFVRAVFDRAHVGVLKEMILALGASGIIIVFTIICLWYIIRTLIKQRKLSQLKDDFVNNMTHELKTPIATITVALEGLQKFDGLNDPDKTRRYLQTSRNELQRLDQLVSKVLNVAAFENKQVTINKEFIAVDELITQLIEEERQKTDKQIEISYTNVDSIKEIPADRVHFRNVMFNLIDNAIKYSTEPVIISISLRKEDTYAVFTVRDNGSGIPAGHLNRIFDKFHRVPSGSVHNVKGTGLGLSYVKYIVEAHGGHISVKSELNKGSQFTVTIPLKHG</sequence>
<dbReference type="Pfam" id="PF02518">
    <property type="entry name" value="HATPase_c"/>
    <property type="match status" value="1"/>
</dbReference>
<dbReference type="Gene3D" id="3.30.565.10">
    <property type="entry name" value="Histidine kinase-like ATPase, C-terminal domain"/>
    <property type="match status" value="1"/>
</dbReference>
<dbReference type="GO" id="GO:0016036">
    <property type="term" value="P:cellular response to phosphate starvation"/>
    <property type="evidence" value="ECO:0007669"/>
    <property type="project" value="TreeGrafter"/>
</dbReference>
<keyword evidence="7" id="KW-0547">Nucleotide-binding</keyword>
<dbReference type="OrthoDB" id="921707at2"/>
<evidence type="ECO:0000256" key="2">
    <source>
        <dbReference type="ARBA" id="ARBA00004236"/>
    </source>
</evidence>
<dbReference type="PANTHER" id="PTHR45453">
    <property type="entry name" value="PHOSPHATE REGULON SENSOR PROTEIN PHOR"/>
    <property type="match status" value="1"/>
</dbReference>
<evidence type="ECO:0000256" key="7">
    <source>
        <dbReference type="ARBA" id="ARBA00022741"/>
    </source>
</evidence>
<evidence type="ECO:0000256" key="1">
    <source>
        <dbReference type="ARBA" id="ARBA00000085"/>
    </source>
</evidence>
<evidence type="ECO:0000256" key="5">
    <source>
        <dbReference type="ARBA" id="ARBA00022553"/>
    </source>
</evidence>
<evidence type="ECO:0000256" key="8">
    <source>
        <dbReference type="ARBA" id="ARBA00022777"/>
    </source>
</evidence>
<feature type="transmembrane region" description="Helical" evidence="12">
    <location>
        <begin position="298"/>
        <end position="320"/>
    </location>
</feature>
<dbReference type="InterPro" id="IPR036097">
    <property type="entry name" value="HisK_dim/P_sf"/>
</dbReference>
<evidence type="ECO:0000313" key="15">
    <source>
        <dbReference type="Proteomes" id="UP000260823"/>
    </source>
</evidence>
<evidence type="ECO:0000256" key="10">
    <source>
        <dbReference type="ARBA" id="ARBA00023012"/>
    </source>
</evidence>
<keyword evidence="10" id="KW-0902">Two-component regulatory system</keyword>
<dbReference type="Gene3D" id="1.10.287.130">
    <property type="match status" value="1"/>
</dbReference>
<keyword evidence="5" id="KW-0597">Phosphoprotein</keyword>
<gene>
    <name evidence="14" type="ORF">DYU05_01765</name>
</gene>
<dbReference type="GO" id="GO:0004721">
    <property type="term" value="F:phosphoprotein phosphatase activity"/>
    <property type="evidence" value="ECO:0007669"/>
    <property type="project" value="TreeGrafter"/>
</dbReference>
<dbReference type="CDD" id="cd00082">
    <property type="entry name" value="HisKA"/>
    <property type="match status" value="1"/>
</dbReference>
<evidence type="ECO:0000256" key="11">
    <source>
        <dbReference type="ARBA" id="ARBA00023136"/>
    </source>
</evidence>
<comment type="catalytic activity">
    <reaction evidence="1">
        <text>ATP + protein L-histidine = ADP + protein N-phospho-L-histidine.</text>
        <dbReference type="EC" id="2.7.13.3"/>
    </reaction>
</comment>
<dbReference type="Pfam" id="PF00512">
    <property type="entry name" value="HisKA"/>
    <property type="match status" value="1"/>
</dbReference>
<dbReference type="GO" id="GO:0005524">
    <property type="term" value="F:ATP binding"/>
    <property type="evidence" value="ECO:0007669"/>
    <property type="project" value="UniProtKB-KW"/>
</dbReference>
<proteinExistence type="predicted"/>
<dbReference type="CDD" id="cd00075">
    <property type="entry name" value="HATPase"/>
    <property type="match status" value="1"/>
</dbReference>
<comment type="subcellular location">
    <subcellularLocation>
        <location evidence="2">Cell membrane</location>
    </subcellularLocation>
</comment>
<dbReference type="Proteomes" id="UP000260823">
    <property type="component" value="Unassembled WGS sequence"/>
</dbReference>
<dbReference type="PROSITE" id="PS50109">
    <property type="entry name" value="HIS_KIN"/>
    <property type="match status" value="1"/>
</dbReference>
<dbReference type="InterPro" id="IPR003661">
    <property type="entry name" value="HisK_dim/P_dom"/>
</dbReference>